<comment type="caution">
    <text evidence="1">The sequence shown here is derived from an EMBL/GenBank/DDBJ whole genome shotgun (WGS) entry which is preliminary data.</text>
</comment>
<evidence type="ECO:0000313" key="2">
    <source>
        <dbReference type="Proteomes" id="UP000094329"/>
    </source>
</evidence>
<evidence type="ECO:0000313" key="1">
    <source>
        <dbReference type="EMBL" id="ODN43694.1"/>
    </source>
</evidence>
<reference evidence="1 2" key="1">
    <citation type="submission" date="2016-08" db="EMBL/GenBank/DDBJ databases">
        <title>Draft genome sequence of Candidatus Piscirickettsia litoralis, from seawater.</title>
        <authorList>
            <person name="Wan X."/>
            <person name="Lee A.J."/>
            <person name="Hou S."/>
            <person name="Donachie S.P."/>
        </authorList>
    </citation>
    <scope>NUCLEOTIDE SEQUENCE [LARGE SCALE GENOMIC DNA]</scope>
    <source>
        <strain evidence="1 2">Y2</strain>
    </source>
</reference>
<dbReference type="Proteomes" id="UP000094329">
    <property type="component" value="Unassembled WGS sequence"/>
</dbReference>
<protein>
    <recommendedName>
        <fullName evidence="3">Lipoprotein</fullName>
    </recommendedName>
</protein>
<gene>
    <name evidence="1" type="ORF">BGC07_13275</name>
</gene>
<sequence>MRYFNLLIIILLGSIFLTGCAQMMQAWVAQNCNTDAAYSQGVNAARHGEDMEINYAAACPANQSQINAAYRQGYQYTLKHQPTEINININTHKGKSAVDKPYLCHDQFGQKVCGYDCKSFAGQWRCAQKPDQECIQNMDDIKCGYHCNKDDFGNLSCSPKP</sequence>
<evidence type="ECO:0008006" key="3">
    <source>
        <dbReference type="Google" id="ProtNLM"/>
    </source>
</evidence>
<dbReference type="RefSeq" id="WP_069313491.1">
    <property type="nucleotide sequence ID" value="NZ_MDTU01000001.1"/>
</dbReference>
<keyword evidence="2" id="KW-1185">Reference proteome</keyword>
<name>A0ABX3AC28_9GAMM</name>
<dbReference type="PROSITE" id="PS51257">
    <property type="entry name" value="PROKAR_LIPOPROTEIN"/>
    <property type="match status" value="1"/>
</dbReference>
<organism evidence="1 2">
    <name type="scientific">Piscirickettsia litoralis</name>
    <dbReference type="NCBI Taxonomy" id="1891921"/>
    <lineage>
        <taxon>Bacteria</taxon>
        <taxon>Pseudomonadati</taxon>
        <taxon>Pseudomonadota</taxon>
        <taxon>Gammaproteobacteria</taxon>
        <taxon>Thiotrichales</taxon>
        <taxon>Piscirickettsiaceae</taxon>
        <taxon>Piscirickettsia</taxon>
    </lineage>
</organism>
<proteinExistence type="predicted"/>
<dbReference type="EMBL" id="MDTU01000001">
    <property type="protein sequence ID" value="ODN43694.1"/>
    <property type="molecule type" value="Genomic_DNA"/>
</dbReference>
<accession>A0ABX3AC28</accession>